<dbReference type="EMBL" id="CP034587">
    <property type="protein sequence ID" value="AZQ72630.1"/>
    <property type="molecule type" value="Genomic_DNA"/>
</dbReference>
<dbReference type="Proteomes" id="UP000267900">
    <property type="component" value="Chromosome"/>
</dbReference>
<keyword evidence="2" id="KW-0732">Signal</keyword>
<evidence type="ECO:0000313" key="3">
    <source>
        <dbReference type="EMBL" id="AZQ72630.1"/>
    </source>
</evidence>
<gene>
    <name evidence="3" type="ORF">EKH77_16650</name>
</gene>
<name>A0A3Q9G0B7_STRLT</name>
<evidence type="ECO:0008006" key="5">
    <source>
        <dbReference type="Google" id="ProtNLM"/>
    </source>
</evidence>
<feature type="compositionally biased region" description="Basic and acidic residues" evidence="1">
    <location>
        <begin position="153"/>
        <end position="165"/>
    </location>
</feature>
<protein>
    <recommendedName>
        <fullName evidence="5">DUF4232 domain-containing protein</fullName>
    </recommendedName>
</protein>
<feature type="region of interest" description="Disordered" evidence="1">
    <location>
        <begin position="153"/>
        <end position="179"/>
    </location>
</feature>
<proteinExistence type="predicted"/>
<feature type="chain" id="PRO_5018709401" description="DUF4232 domain-containing protein" evidence="2">
    <location>
        <begin position="22"/>
        <end position="179"/>
    </location>
</feature>
<evidence type="ECO:0000256" key="1">
    <source>
        <dbReference type="SAM" id="MobiDB-lite"/>
    </source>
</evidence>
<reference evidence="3 4" key="1">
    <citation type="submission" date="2018-12" db="EMBL/GenBank/DDBJ databases">
        <title>The whole draft genome of Streptomyce luteoverticillatus CGMCC 15060.</title>
        <authorList>
            <person name="Feng Z."/>
            <person name="Chen G."/>
            <person name="Zhang J."/>
            <person name="Zhu H."/>
            <person name="Yu X."/>
            <person name="Zhang W."/>
            <person name="Zhang X."/>
        </authorList>
    </citation>
    <scope>NUCLEOTIDE SEQUENCE [LARGE SCALE GENOMIC DNA]</scope>
    <source>
        <strain evidence="3 4">CGMCC 15060</strain>
    </source>
</reference>
<evidence type="ECO:0000313" key="4">
    <source>
        <dbReference type="Proteomes" id="UP000267900"/>
    </source>
</evidence>
<keyword evidence="4" id="KW-1185">Reference proteome</keyword>
<organism evidence="3 4">
    <name type="scientific">Streptomyces luteoverticillatus</name>
    <name type="common">Streptoverticillium luteoverticillatus</name>
    <dbReference type="NCBI Taxonomy" id="66425"/>
    <lineage>
        <taxon>Bacteria</taxon>
        <taxon>Bacillati</taxon>
        <taxon>Actinomycetota</taxon>
        <taxon>Actinomycetes</taxon>
        <taxon>Kitasatosporales</taxon>
        <taxon>Streptomycetaceae</taxon>
        <taxon>Streptomyces</taxon>
    </lineage>
</organism>
<dbReference type="PROSITE" id="PS51257">
    <property type="entry name" value="PROKAR_LIPOPROTEIN"/>
    <property type="match status" value="1"/>
</dbReference>
<sequence length="179" mass="18400">MRRKTLVCLVCLVAVGTLASAGCGGGDREVRVATGAAGPGTTGAVDHPVPPKGGVELIPLPVLTVSIPHREPTDERWCERVTLAFTNTGPTPIASGTVTLLVHILGKTGADRGTVPFTHALLAPIAPGSTRRDTWKVCVEEGRVPPGARIETREITARPAFEDRGSGGGAPGTGGTSQR</sequence>
<feature type="compositionally biased region" description="Gly residues" evidence="1">
    <location>
        <begin position="166"/>
        <end position="179"/>
    </location>
</feature>
<dbReference type="AlphaFoldDB" id="A0A3Q9G0B7"/>
<accession>A0A3Q9G0B7</accession>
<dbReference type="RefSeq" id="WP_126915149.1">
    <property type="nucleotide sequence ID" value="NZ_CP034587.1"/>
</dbReference>
<feature type="signal peptide" evidence="2">
    <location>
        <begin position="1"/>
        <end position="21"/>
    </location>
</feature>
<dbReference type="OrthoDB" id="4332164at2"/>
<evidence type="ECO:0000256" key="2">
    <source>
        <dbReference type="SAM" id="SignalP"/>
    </source>
</evidence>